<dbReference type="EMBL" id="LPWD01000360">
    <property type="protein sequence ID" value="ODS02250.1"/>
    <property type="molecule type" value="Genomic_DNA"/>
</dbReference>
<evidence type="ECO:0000313" key="2">
    <source>
        <dbReference type="Proteomes" id="UP000095042"/>
    </source>
</evidence>
<protein>
    <submittedName>
        <fullName evidence="1">Inositol monophosphatase</fullName>
    </submittedName>
</protein>
<dbReference type="OrthoDB" id="9800646at2"/>
<dbReference type="RefSeq" id="WP_069624567.1">
    <property type="nucleotide sequence ID" value="NZ_LPWD01000360.1"/>
</dbReference>
<dbReference type="AlphaFoldDB" id="A0A1E3W929"/>
<comment type="caution">
    <text evidence="1">The sequence shown here is derived from an EMBL/GenBank/DDBJ whole genome shotgun (WGS) entry which is preliminary data.</text>
</comment>
<accession>A0A1E3W929</accession>
<gene>
    <name evidence="1" type="ORF">AUC71_16330</name>
</gene>
<reference evidence="1 2" key="1">
    <citation type="journal article" date="2016" name="Environ. Microbiol.">
        <title>New Methyloceanibacter diversity from North Sea sediments includes methanotroph containing solely the soluble methane monooxygenase.</title>
        <authorList>
            <person name="Vekeman B."/>
            <person name="Kerckhof F.M."/>
            <person name="Cremers G."/>
            <person name="de Vos P."/>
            <person name="Vandamme P."/>
            <person name="Boon N."/>
            <person name="Op den Camp H.J."/>
            <person name="Heylen K."/>
        </authorList>
    </citation>
    <scope>NUCLEOTIDE SEQUENCE [LARGE SCALE GENOMIC DNA]</scope>
    <source>
        <strain evidence="1 2">R-67177</strain>
    </source>
</reference>
<organism evidence="1 2">
    <name type="scientific">Methyloceanibacter marginalis</name>
    <dbReference type="NCBI Taxonomy" id="1774971"/>
    <lineage>
        <taxon>Bacteria</taxon>
        <taxon>Pseudomonadati</taxon>
        <taxon>Pseudomonadota</taxon>
        <taxon>Alphaproteobacteria</taxon>
        <taxon>Hyphomicrobiales</taxon>
        <taxon>Hyphomicrobiaceae</taxon>
        <taxon>Methyloceanibacter</taxon>
    </lineage>
</organism>
<dbReference type="Gene3D" id="3.30.70.2400">
    <property type="entry name" value="Uncharacterised protein PF13773, DUF4170"/>
    <property type="match status" value="1"/>
</dbReference>
<proteinExistence type="predicted"/>
<name>A0A1E3W929_9HYPH</name>
<keyword evidence="2" id="KW-1185">Reference proteome</keyword>
<dbReference type="Proteomes" id="UP000095042">
    <property type="component" value="Unassembled WGS sequence"/>
</dbReference>
<sequence length="89" mass="9946">MASKDKSKTAGGKQLLHLVFGGELMELDKVEFSDLKKLDIVGIYPNYAQAYDAWKDAAQRTVDDAHMRYFIVHLHRLLDPEHGADGSTG</sequence>
<evidence type="ECO:0000313" key="1">
    <source>
        <dbReference type="EMBL" id="ODS02250.1"/>
    </source>
</evidence>
<dbReference type="Pfam" id="PF13773">
    <property type="entry name" value="DUF4170"/>
    <property type="match status" value="1"/>
</dbReference>
<dbReference type="InterPro" id="IPR025226">
    <property type="entry name" value="DUF4170"/>
</dbReference>